<dbReference type="GO" id="GO:0046872">
    <property type="term" value="F:metal ion binding"/>
    <property type="evidence" value="ECO:0007669"/>
    <property type="project" value="UniProtKB-KW"/>
</dbReference>
<feature type="domain" description="PEP-utilising enzyme mobile" evidence="21">
    <location>
        <begin position="186"/>
        <end position="258"/>
    </location>
</feature>
<dbReference type="PANTHER" id="PTHR46244">
    <property type="entry name" value="PHOSPHOENOLPYRUVATE-PROTEIN PHOSPHOTRANSFERASE"/>
    <property type="match status" value="1"/>
</dbReference>
<dbReference type="Proteomes" id="UP000708298">
    <property type="component" value="Unassembled WGS sequence"/>
</dbReference>
<sequence length="613" mass="66229">MRKTEQKAVPKPRTIRETTVERDVPPEQHFTGLPIVAGIAVGPAYLFQDQTPVLTTAPITAEAVDGELDRLDGAVKKSRRQLAKLRGQLAMLPAEGAAELEPLLDAYMQMIGPSRLLRGVRKRIETLSAADTAVHDEVEELAGTILALPDRDRAGLKRRAEEIREIGRRLIRNLTETPFQSFAKLAQGTILVIDTLRPADAALLSPARLAGVVTEEGGTDGHTAVMLRALGIPSVLGAEGVTDAIRSGALLVLDGSLGKVTLNPGPATMASAKRSSASFARERQKLAQLRRLPAETMDGQTVELLANLEVPLELPLIAQAGVEGIGLFRSEFMFMNRAELPDEDEQTEVYGAAVEAMEGDPVTIRVLDWGGEKEIEALQNSGFTTEISGINPALGLRGIRMLLRNPELLETQLAAILRAGSKGPVKILLPMVTSVEEVRATREILQKVVRRLKRRGEELPARMPPLGIMIETPAAALSADALALEADFFAIGTNDLTMYAMAADRGDIEVAKLYDPLHPGLLRLIQFTVEAGLRLRKPVSVCGEMAANPKLTPLLLGLGLRSLSMNASAVPKVKLVVRNISIAECARLARRVMEQTEPAEIRDLVAEFAEKSA</sequence>
<evidence type="ECO:0000259" key="22">
    <source>
        <dbReference type="Pfam" id="PF02896"/>
    </source>
</evidence>
<dbReference type="GO" id="GO:0016301">
    <property type="term" value="F:kinase activity"/>
    <property type="evidence" value="ECO:0007669"/>
    <property type="project" value="UniProtKB-KW"/>
</dbReference>
<proteinExistence type="inferred from homology"/>
<dbReference type="Pfam" id="PF02896">
    <property type="entry name" value="PEP-utilizers_C"/>
    <property type="match status" value="1"/>
</dbReference>
<dbReference type="PANTHER" id="PTHR46244:SF3">
    <property type="entry name" value="PHOSPHOENOLPYRUVATE-PROTEIN PHOSPHOTRANSFERASE"/>
    <property type="match status" value="1"/>
</dbReference>
<keyword evidence="12 17" id="KW-0598">Phosphotransferase system</keyword>
<keyword evidence="11 17" id="KW-0808">Transferase</keyword>
<dbReference type="GO" id="GO:0009401">
    <property type="term" value="P:phosphoenolpyruvate-dependent sugar phosphotransferase system"/>
    <property type="evidence" value="ECO:0007669"/>
    <property type="project" value="UniProtKB-KW"/>
</dbReference>
<evidence type="ECO:0000256" key="12">
    <source>
        <dbReference type="ARBA" id="ARBA00022683"/>
    </source>
</evidence>
<keyword evidence="14 17" id="KW-0418">Kinase</keyword>
<dbReference type="EMBL" id="JAESVB010000003">
    <property type="protein sequence ID" value="MCB8875488.1"/>
    <property type="molecule type" value="Genomic_DNA"/>
</dbReference>
<feature type="binding site" evidence="19">
    <location>
        <position position="365"/>
    </location>
    <ligand>
        <name>phosphoenolpyruvate</name>
        <dbReference type="ChEBI" id="CHEBI:58702"/>
    </ligand>
</feature>
<evidence type="ECO:0000313" key="25">
    <source>
        <dbReference type="Proteomes" id="UP000708298"/>
    </source>
</evidence>
<dbReference type="EC" id="2.7.3.9" evidence="6 17"/>
<feature type="binding site" evidence="19">
    <location>
        <position position="329"/>
    </location>
    <ligand>
        <name>phosphoenolpyruvate</name>
        <dbReference type="ChEBI" id="CHEBI:58702"/>
    </ligand>
</feature>
<comment type="caution">
    <text evidence="24">The sequence shown here is derived from an EMBL/GenBank/DDBJ whole genome shotgun (WGS) entry which is preliminary data.</text>
</comment>
<dbReference type="InterPro" id="IPR036618">
    <property type="entry name" value="PtsI_HPr-bd_sf"/>
</dbReference>
<dbReference type="RefSeq" id="WP_227321134.1">
    <property type="nucleotide sequence ID" value="NZ_JAESVB010000003.1"/>
</dbReference>
<dbReference type="InterPro" id="IPR000121">
    <property type="entry name" value="PEP_util_C"/>
</dbReference>
<accession>A0A963YQY4</accession>
<reference evidence="24" key="2">
    <citation type="submission" date="2021-01" db="EMBL/GenBank/DDBJ databases">
        <authorList>
            <person name="Mieszkin S."/>
            <person name="Pouder E."/>
            <person name="Alain K."/>
        </authorList>
    </citation>
    <scope>NUCLEOTIDE SEQUENCE</scope>
    <source>
        <strain evidence="24">HW T2.11</strain>
    </source>
</reference>
<evidence type="ECO:0000256" key="4">
    <source>
        <dbReference type="ARBA" id="ARBA00004496"/>
    </source>
</evidence>
<dbReference type="InterPro" id="IPR050499">
    <property type="entry name" value="PEP-utilizing_PTS_enzyme"/>
</dbReference>
<evidence type="ECO:0000256" key="18">
    <source>
        <dbReference type="PIRSR" id="PIRSR000732-1"/>
    </source>
</evidence>
<dbReference type="PIRSF" id="PIRSF000732">
    <property type="entry name" value="PTS_enzyme_I"/>
    <property type="match status" value="1"/>
</dbReference>
<feature type="domain" description="PEP-utilising enzyme C-terminal" evidence="22">
    <location>
        <begin position="284"/>
        <end position="580"/>
    </location>
</feature>
<dbReference type="GO" id="GO:0008965">
    <property type="term" value="F:phosphoenolpyruvate-protein phosphotransferase activity"/>
    <property type="evidence" value="ECO:0007669"/>
    <property type="project" value="UniProtKB-EC"/>
</dbReference>
<evidence type="ECO:0000256" key="19">
    <source>
        <dbReference type="PIRSR" id="PIRSR000732-2"/>
    </source>
</evidence>
<evidence type="ECO:0000259" key="21">
    <source>
        <dbReference type="Pfam" id="PF00391"/>
    </source>
</evidence>
<keyword evidence="25" id="KW-1185">Reference proteome</keyword>
<dbReference type="Gene3D" id="3.50.30.10">
    <property type="entry name" value="Phosphohistidine domain"/>
    <property type="match status" value="1"/>
</dbReference>
<dbReference type="InterPro" id="IPR015813">
    <property type="entry name" value="Pyrv/PenolPyrv_kinase-like_dom"/>
</dbReference>
<dbReference type="Gene3D" id="1.10.274.10">
    <property type="entry name" value="PtsI, HPr-binding domain"/>
    <property type="match status" value="1"/>
</dbReference>
<feature type="domain" description="Phosphotransferase system enzyme I N-terminal" evidence="23">
    <location>
        <begin position="31"/>
        <end position="150"/>
    </location>
</feature>
<feature type="binding site" evidence="19">
    <location>
        <position position="505"/>
    </location>
    <ligand>
        <name>phosphoenolpyruvate</name>
        <dbReference type="ChEBI" id="CHEBI:58702"/>
    </ligand>
</feature>
<dbReference type="NCBIfam" id="TIGR01417">
    <property type="entry name" value="PTS_I_fam"/>
    <property type="match status" value="1"/>
</dbReference>
<feature type="active site" description="Tele-phosphohistidine intermediate" evidence="18">
    <location>
        <position position="222"/>
    </location>
</feature>
<evidence type="ECO:0000256" key="17">
    <source>
        <dbReference type="PIRNR" id="PIRNR000732"/>
    </source>
</evidence>
<evidence type="ECO:0000259" key="23">
    <source>
        <dbReference type="Pfam" id="PF05524"/>
    </source>
</evidence>
<dbReference type="SUPFAM" id="SSF47831">
    <property type="entry name" value="Enzyme I of the PEP:sugar phosphotransferase system HPr-binding (sub)domain"/>
    <property type="match status" value="1"/>
</dbReference>
<evidence type="ECO:0000256" key="13">
    <source>
        <dbReference type="ARBA" id="ARBA00022723"/>
    </source>
</evidence>
<keyword evidence="13 17" id="KW-0479">Metal-binding</keyword>
<evidence type="ECO:0000256" key="20">
    <source>
        <dbReference type="PIRSR" id="PIRSR000732-3"/>
    </source>
</evidence>
<comment type="function">
    <text evidence="3 17">General (non sugar-specific) component of the phosphoenolpyruvate-dependent sugar phosphotransferase system (sugar PTS). This major carbohydrate active-transport system catalyzes the phosphorylation of incoming sugar substrates concomitantly with their translocation across the cell membrane. Enzyme I transfers the phosphoryl group from phosphoenolpyruvate (PEP) to the phosphoryl carrier protein (HPr).</text>
</comment>
<evidence type="ECO:0000256" key="11">
    <source>
        <dbReference type="ARBA" id="ARBA00022679"/>
    </source>
</evidence>
<dbReference type="SUPFAM" id="SSF51621">
    <property type="entry name" value="Phosphoenolpyruvate/pyruvate domain"/>
    <property type="match status" value="1"/>
</dbReference>
<evidence type="ECO:0000313" key="24">
    <source>
        <dbReference type="EMBL" id="MCB8875488.1"/>
    </source>
</evidence>
<gene>
    <name evidence="24" type="primary">ptsP</name>
    <name evidence="24" type="ORF">ASILVAE211_09875</name>
</gene>
<dbReference type="SUPFAM" id="SSF52009">
    <property type="entry name" value="Phosphohistidine domain"/>
    <property type="match status" value="1"/>
</dbReference>
<dbReference type="InterPro" id="IPR040442">
    <property type="entry name" value="Pyrv_kinase-like_dom_sf"/>
</dbReference>
<keyword evidence="15 17" id="KW-0460">Magnesium</keyword>
<evidence type="ECO:0000256" key="15">
    <source>
        <dbReference type="ARBA" id="ARBA00022842"/>
    </source>
</evidence>
<evidence type="ECO:0000256" key="7">
    <source>
        <dbReference type="ARBA" id="ARBA00016544"/>
    </source>
</evidence>
<evidence type="ECO:0000256" key="14">
    <source>
        <dbReference type="ARBA" id="ARBA00022777"/>
    </source>
</evidence>
<evidence type="ECO:0000256" key="6">
    <source>
        <dbReference type="ARBA" id="ARBA00012232"/>
    </source>
</evidence>
<dbReference type="AlphaFoldDB" id="A0A963YQY4"/>
<name>A0A963YQY4_9PROT</name>
<evidence type="ECO:0000256" key="8">
    <source>
        <dbReference type="ARBA" id="ARBA00022448"/>
    </source>
</evidence>
<reference evidence="24" key="1">
    <citation type="journal article" date="2021" name="Microorganisms">
        <title>Acidisoma silvae sp. nov. and Acidisomacellulosilytica sp. nov., Two Acidophilic Bacteria Isolated from Decaying Wood, Hydrolyzing Cellulose and Producing Poly-3-hydroxybutyrate.</title>
        <authorList>
            <person name="Mieszkin S."/>
            <person name="Pouder E."/>
            <person name="Uroz S."/>
            <person name="Simon-Colin C."/>
            <person name="Alain K."/>
        </authorList>
    </citation>
    <scope>NUCLEOTIDE SEQUENCE</scope>
    <source>
        <strain evidence="24">HW T2.11</strain>
    </source>
</reference>
<evidence type="ECO:0000256" key="10">
    <source>
        <dbReference type="ARBA" id="ARBA00022597"/>
    </source>
</evidence>
<evidence type="ECO:0000256" key="16">
    <source>
        <dbReference type="ARBA" id="ARBA00033235"/>
    </source>
</evidence>
<dbReference type="Pfam" id="PF05524">
    <property type="entry name" value="PEP-utilisers_N"/>
    <property type="match status" value="1"/>
</dbReference>
<comment type="subcellular location">
    <subcellularLocation>
        <location evidence="4 17">Cytoplasm</location>
    </subcellularLocation>
</comment>
<dbReference type="GO" id="GO:0005737">
    <property type="term" value="C:cytoplasm"/>
    <property type="evidence" value="ECO:0007669"/>
    <property type="project" value="UniProtKB-SubCell"/>
</dbReference>
<dbReference type="InterPro" id="IPR024692">
    <property type="entry name" value="PTS_EI"/>
</dbReference>
<comment type="cofactor">
    <cofactor evidence="2 17 20">
        <name>Mg(2+)</name>
        <dbReference type="ChEBI" id="CHEBI:18420"/>
    </cofactor>
</comment>
<comment type="catalytic activity">
    <reaction evidence="1 17">
        <text>L-histidyl-[protein] + phosphoenolpyruvate = N(pros)-phospho-L-histidyl-[protein] + pyruvate</text>
        <dbReference type="Rhea" id="RHEA:23880"/>
        <dbReference type="Rhea" id="RHEA-COMP:9745"/>
        <dbReference type="Rhea" id="RHEA-COMP:9746"/>
        <dbReference type="ChEBI" id="CHEBI:15361"/>
        <dbReference type="ChEBI" id="CHEBI:29979"/>
        <dbReference type="ChEBI" id="CHEBI:58702"/>
        <dbReference type="ChEBI" id="CHEBI:64837"/>
        <dbReference type="EC" id="2.7.3.9"/>
    </reaction>
</comment>
<feature type="binding site" evidence="19">
    <location>
        <begin position="494"/>
        <end position="495"/>
    </location>
    <ligand>
        <name>phosphoenolpyruvate</name>
        <dbReference type="ChEBI" id="CHEBI:58702"/>
    </ligand>
</feature>
<organism evidence="24 25">
    <name type="scientific">Acidisoma silvae</name>
    <dbReference type="NCBI Taxonomy" id="2802396"/>
    <lineage>
        <taxon>Bacteria</taxon>
        <taxon>Pseudomonadati</taxon>
        <taxon>Pseudomonadota</taxon>
        <taxon>Alphaproteobacteria</taxon>
        <taxon>Acetobacterales</taxon>
        <taxon>Acidocellaceae</taxon>
        <taxon>Acidisoma</taxon>
    </lineage>
</organism>
<dbReference type="InterPro" id="IPR008731">
    <property type="entry name" value="PTS_EIN"/>
</dbReference>
<keyword evidence="9 17" id="KW-0963">Cytoplasm</keyword>
<keyword evidence="10 17" id="KW-0762">Sugar transport</keyword>
<evidence type="ECO:0000256" key="9">
    <source>
        <dbReference type="ARBA" id="ARBA00022490"/>
    </source>
</evidence>
<evidence type="ECO:0000256" key="5">
    <source>
        <dbReference type="ARBA" id="ARBA00007837"/>
    </source>
</evidence>
<dbReference type="Pfam" id="PF00391">
    <property type="entry name" value="PEP-utilizers"/>
    <property type="match status" value="1"/>
</dbReference>
<protein>
    <recommendedName>
        <fullName evidence="7 17">Phosphoenolpyruvate-protein phosphotransferase</fullName>
        <ecNumber evidence="6 17">2.7.3.9</ecNumber>
    </recommendedName>
    <alternativeName>
        <fullName evidence="16 17">Phosphotransferase system, enzyme I</fullName>
    </alternativeName>
</protein>
<dbReference type="InterPro" id="IPR008279">
    <property type="entry name" value="PEP-util_enz_mobile_dom"/>
</dbReference>
<feature type="active site" description="Proton donor" evidence="18">
    <location>
        <position position="542"/>
    </location>
</feature>
<evidence type="ECO:0000256" key="1">
    <source>
        <dbReference type="ARBA" id="ARBA00000683"/>
    </source>
</evidence>
<dbReference type="Gene3D" id="3.20.20.60">
    <property type="entry name" value="Phosphoenolpyruvate-binding domains"/>
    <property type="match status" value="1"/>
</dbReference>
<feature type="binding site" evidence="20">
    <location>
        <position position="495"/>
    </location>
    <ligand>
        <name>Mg(2+)</name>
        <dbReference type="ChEBI" id="CHEBI:18420"/>
    </ligand>
</feature>
<feature type="binding site" evidence="20">
    <location>
        <position position="471"/>
    </location>
    <ligand>
        <name>Mg(2+)</name>
        <dbReference type="ChEBI" id="CHEBI:18420"/>
    </ligand>
</feature>
<comment type="similarity">
    <text evidence="5 17">Belongs to the PEP-utilizing enzyme family.</text>
</comment>
<keyword evidence="8 17" id="KW-0813">Transport</keyword>
<evidence type="ECO:0000256" key="2">
    <source>
        <dbReference type="ARBA" id="ARBA00001946"/>
    </source>
</evidence>
<dbReference type="InterPro" id="IPR006318">
    <property type="entry name" value="PTS_EI-like"/>
</dbReference>
<dbReference type="PRINTS" id="PR01736">
    <property type="entry name" value="PHPHTRNFRASE"/>
</dbReference>
<dbReference type="InterPro" id="IPR036637">
    <property type="entry name" value="Phosphohistidine_dom_sf"/>
</dbReference>
<evidence type="ECO:0000256" key="3">
    <source>
        <dbReference type="ARBA" id="ARBA00002728"/>
    </source>
</evidence>